<reference evidence="7 8" key="1">
    <citation type="submission" date="2020-08" db="EMBL/GenBank/DDBJ databases">
        <title>Genome public.</title>
        <authorList>
            <person name="Liu C."/>
            <person name="Sun Q."/>
        </authorList>
    </citation>
    <scope>NUCLEOTIDE SEQUENCE [LARGE SCALE GENOMIC DNA]</scope>
    <source>
        <strain evidence="7 8">NSJ-46</strain>
    </source>
</reference>
<evidence type="ECO:0000256" key="3">
    <source>
        <dbReference type="ARBA" id="ARBA00023082"/>
    </source>
</evidence>
<dbReference type="RefSeq" id="WP_249309774.1">
    <property type="nucleotide sequence ID" value="NZ_JACRSZ010000018.1"/>
</dbReference>
<evidence type="ECO:0000256" key="2">
    <source>
        <dbReference type="ARBA" id="ARBA00023015"/>
    </source>
</evidence>
<dbReference type="InterPro" id="IPR013325">
    <property type="entry name" value="RNA_pol_sigma_r2"/>
</dbReference>
<dbReference type="Gene3D" id="1.20.120.1810">
    <property type="match status" value="1"/>
</dbReference>
<dbReference type="SUPFAM" id="SSF88946">
    <property type="entry name" value="Sigma2 domain of RNA polymerase sigma factors"/>
    <property type="match status" value="1"/>
</dbReference>
<dbReference type="InterPro" id="IPR014284">
    <property type="entry name" value="RNA_pol_sigma-70_dom"/>
</dbReference>
<comment type="caution">
    <text evidence="7">The sequence shown here is derived from an EMBL/GenBank/DDBJ whole genome shotgun (WGS) entry which is preliminary data.</text>
</comment>
<dbReference type="EMBL" id="JACRSZ010000018">
    <property type="protein sequence ID" value="MBC8574282.1"/>
    <property type="molecule type" value="Genomic_DNA"/>
</dbReference>
<keyword evidence="4" id="KW-0238">DNA-binding</keyword>
<dbReference type="PRINTS" id="PR00046">
    <property type="entry name" value="SIGMA70FCT"/>
</dbReference>
<dbReference type="SUPFAM" id="SSF88659">
    <property type="entry name" value="Sigma3 and sigma4 domains of RNA polymerase sigma factors"/>
    <property type="match status" value="2"/>
</dbReference>
<dbReference type="InterPro" id="IPR013324">
    <property type="entry name" value="RNA_pol_sigma_r3/r4-like"/>
</dbReference>
<dbReference type="Proteomes" id="UP000657421">
    <property type="component" value="Unassembled WGS sequence"/>
</dbReference>
<sequence length="239" mass="27809">MDRTLWLIECAHKGDKKARETAVQENMGLVRNVVKRYQGRGAENEDLIQIGCIGLLKAIDYFNLELEVCFSTYAVPMIAGEIRRFLRDDGMLKVSRSMKNTAYQTSRIREQLIHQLGREPTIDEIAQQADVPREEIIMAMEASTEIESLQTAVYQSDGNEICLEDRVEDKKDSVNELVNHVFLCSVLEQLEPEERDLIQMRYFDEMTQQQIAERMEKTQVQISRMEKKILKKMRLCIKD</sequence>
<name>A0ABR7ND02_9FIRM</name>
<keyword evidence="5" id="KW-0804">Transcription</keyword>
<evidence type="ECO:0000313" key="8">
    <source>
        <dbReference type="Proteomes" id="UP000657421"/>
    </source>
</evidence>
<dbReference type="InterPro" id="IPR007630">
    <property type="entry name" value="RNA_pol_sigma70_r4"/>
</dbReference>
<proteinExistence type="predicted"/>
<dbReference type="Gene3D" id="1.10.10.10">
    <property type="entry name" value="Winged helix-like DNA-binding domain superfamily/Winged helix DNA-binding domain"/>
    <property type="match status" value="2"/>
</dbReference>
<evidence type="ECO:0000256" key="4">
    <source>
        <dbReference type="ARBA" id="ARBA00023125"/>
    </source>
</evidence>
<dbReference type="PANTHER" id="PTHR30603:SF17">
    <property type="entry name" value="RNA POLYMERASE SIGMA-G FACTOR"/>
    <property type="match status" value="1"/>
</dbReference>
<dbReference type="InterPro" id="IPR050239">
    <property type="entry name" value="Sigma-70_RNA_pol_init_factors"/>
</dbReference>
<organism evidence="7 8">
    <name type="scientific">Jingyaoa shaoxingensis</name>
    <dbReference type="NCBI Taxonomy" id="2763671"/>
    <lineage>
        <taxon>Bacteria</taxon>
        <taxon>Bacillati</taxon>
        <taxon>Bacillota</taxon>
        <taxon>Clostridia</taxon>
        <taxon>Lachnospirales</taxon>
        <taxon>Lachnospiraceae</taxon>
        <taxon>Jingyaoa</taxon>
    </lineage>
</organism>
<dbReference type="InterPro" id="IPR000943">
    <property type="entry name" value="RNA_pol_sigma70"/>
</dbReference>
<dbReference type="NCBIfam" id="TIGR02980">
    <property type="entry name" value="SigBFG"/>
    <property type="match status" value="1"/>
</dbReference>
<evidence type="ECO:0000259" key="6">
    <source>
        <dbReference type="PROSITE" id="PS00715"/>
    </source>
</evidence>
<dbReference type="NCBIfam" id="TIGR02937">
    <property type="entry name" value="sigma70-ECF"/>
    <property type="match status" value="1"/>
</dbReference>
<dbReference type="InterPro" id="IPR007627">
    <property type="entry name" value="RNA_pol_sigma70_r2"/>
</dbReference>
<keyword evidence="8" id="KW-1185">Reference proteome</keyword>
<feature type="domain" description="RNA polymerase sigma-70" evidence="6">
    <location>
        <begin position="46"/>
        <end position="59"/>
    </location>
</feature>
<dbReference type="InterPro" id="IPR036388">
    <property type="entry name" value="WH-like_DNA-bd_sf"/>
</dbReference>
<keyword evidence="3" id="KW-0731">Sigma factor</keyword>
<dbReference type="CDD" id="cd06171">
    <property type="entry name" value="Sigma70_r4"/>
    <property type="match status" value="1"/>
</dbReference>
<dbReference type="Pfam" id="PF04539">
    <property type="entry name" value="Sigma70_r3"/>
    <property type="match status" value="1"/>
</dbReference>
<accession>A0ABR7ND02</accession>
<gene>
    <name evidence="7" type="ORF">H8716_14570</name>
</gene>
<keyword evidence="1" id="KW-0749">Sporulation</keyword>
<dbReference type="PANTHER" id="PTHR30603">
    <property type="entry name" value="RNA POLYMERASE SIGMA FACTOR RPO"/>
    <property type="match status" value="1"/>
</dbReference>
<evidence type="ECO:0000256" key="5">
    <source>
        <dbReference type="ARBA" id="ARBA00023163"/>
    </source>
</evidence>
<dbReference type="PROSITE" id="PS00715">
    <property type="entry name" value="SIGMA70_1"/>
    <property type="match status" value="1"/>
</dbReference>
<dbReference type="InterPro" id="IPR014322">
    <property type="entry name" value="RNA_pol_sigma-B/F/G"/>
</dbReference>
<dbReference type="Pfam" id="PF04545">
    <property type="entry name" value="Sigma70_r4"/>
    <property type="match status" value="1"/>
</dbReference>
<evidence type="ECO:0000256" key="1">
    <source>
        <dbReference type="ARBA" id="ARBA00022969"/>
    </source>
</evidence>
<protein>
    <submittedName>
        <fullName evidence="7">SigB/SigF/SigG family RNA polymerase sigma factor</fullName>
    </submittedName>
</protein>
<dbReference type="Pfam" id="PF04542">
    <property type="entry name" value="Sigma70_r2"/>
    <property type="match status" value="1"/>
</dbReference>
<evidence type="ECO:0000313" key="7">
    <source>
        <dbReference type="EMBL" id="MBC8574282.1"/>
    </source>
</evidence>
<keyword evidence="2" id="KW-0805">Transcription regulation</keyword>
<dbReference type="InterPro" id="IPR007624">
    <property type="entry name" value="RNA_pol_sigma70_r3"/>
</dbReference>